<dbReference type="EMBL" id="SJPY01000009">
    <property type="protein sequence ID" value="TWU35729.1"/>
    <property type="molecule type" value="Genomic_DNA"/>
</dbReference>
<gene>
    <name evidence="2" type="ORF">Q31b_51640</name>
</gene>
<dbReference type="InterPro" id="IPR032531">
    <property type="entry name" value="DUF4956"/>
</dbReference>
<keyword evidence="1" id="KW-1133">Transmembrane helix</keyword>
<keyword evidence="1" id="KW-0472">Membrane</keyword>
<comment type="caution">
    <text evidence="2">The sequence shown here is derived from an EMBL/GenBank/DDBJ whole genome shotgun (WGS) entry which is preliminary data.</text>
</comment>
<dbReference type="OrthoDB" id="9803265at2"/>
<sequence length="223" mass="23775">MPEWLTSASTDLDPDIATLAIRLATAWACGLIVAFIARLHRPAGTPDTLSLTLVLMSILIAMATQIIGDNVARAFSLVGALSIVRFRTAVPETRDVAFVLAAVVVGMAVGAGQYWVSGIGLFAVALATQLMANSNAGAETSTTSSNLWRLTLTVGLHSVGGWEAELDRMTESYQLISAETTRRGSAMELVYTYQPREGFDANQLTTSLNTLPIIESVSAKPMR</sequence>
<reference evidence="2 3" key="1">
    <citation type="submission" date="2019-02" db="EMBL/GenBank/DDBJ databases">
        <title>Deep-cultivation of Planctomycetes and their phenomic and genomic characterization uncovers novel biology.</title>
        <authorList>
            <person name="Wiegand S."/>
            <person name="Jogler M."/>
            <person name="Boedeker C."/>
            <person name="Pinto D."/>
            <person name="Vollmers J."/>
            <person name="Rivas-Marin E."/>
            <person name="Kohn T."/>
            <person name="Peeters S.H."/>
            <person name="Heuer A."/>
            <person name="Rast P."/>
            <person name="Oberbeckmann S."/>
            <person name="Bunk B."/>
            <person name="Jeske O."/>
            <person name="Meyerdierks A."/>
            <person name="Storesund J.E."/>
            <person name="Kallscheuer N."/>
            <person name="Luecker S."/>
            <person name="Lage O.M."/>
            <person name="Pohl T."/>
            <person name="Merkel B.J."/>
            <person name="Hornburger P."/>
            <person name="Mueller R.-W."/>
            <person name="Bruemmer F."/>
            <person name="Labrenz M."/>
            <person name="Spormann A.M."/>
            <person name="Op Den Camp H."/>
            <person name="Overmann J."/>
            <person name="Amann R."/>
            <person name="Jetten M.S.M."/>
            <person name="Mascher T."/>
            <person name="Medema M.H."/>
            <person name="Devos D.P."/>
            <person name="Kaster A.-K."/>
            <person name="Ovreas L."/>
            <person name="Rohde M."/>
            <person name="Galperin M.Y."/>
            <person name="Jogler C."/>
        </authorList>
    </citation>
    <scope>NUCLEOTIDE SEQUENCE [LARGE SCALE GENOMIC DNA]</scope>
    <source>
        <strain evidence="2 3">Q31b</strain>
    </source>
</reference>
<protein>
    <recommendedName>
        <fullName evidence="4">DUF4956 domain-containing protein</fullName>
    </recommendedName>
</protein>
<evidence type="ECO:0008006" key="4">
    <source>
        <dbReference type="Google" id="ProtNLM"/>
    </source>
</evidence>
<keyword evidence="3" id="KW-1185">Reference proteome</keyword>
<organism evidence="2 3">
    <name type="scientific">Novipirellula aureliae</name>
    <dbReference type="NCBI Taxonomy" id="2527966"/>
    <lineage>
        <taxon>Bacteria</taxon>
        <taxon>Pseudomonadati</taxon>
        <taxon>Planctomycetota</taxon>
        <taxon>Planctomycetia</taxon>
        <taxon>Pirellulales</taxon>
        <taxon>Pirellulaceae</taxon>
        <taxon>Novipirellula</taxon>
    </lineage>
</organism>
<evidence type="ECO:0000313" key="2">
    <source>
        <dbReference type="EMBL" id="TWU35729.1"/>
    </source>
</evidence>
<feature type="transmembrane region" description="Helical" evidence="1">
    <location>
        <begin position="16"/>
        <end position="37"/>
    </location>
</feature>
<evidence type="ECO:0000256" key="1">
    <source>
        <dbReference type="SAM" id="Phobius"/>
    </source>
</evidence>
<evidence type="ECO:0000313" key="3">
    <source>
        <dbReference type="Proteomes" id="UP000315471"/>
    </source>
</evidence>
<accession>A0A5C6DLE1</accession>
<feature type="transmembrane region" description="Helical" evidence="1">
    <location>
        <begin position="97"/>
        <end position="116"/>
    </location>
</feature>
<dbReference type="RefSeq" id="WP_146602257.1">
    <property type="nucleotide sequence ID" value="NZ_SJPY01000009.1"/>
</dbReference>
<proteinExistence type="predicted"/>
<name>A0A5C6DLE1_9BACT</name>
<feature type="transmembrane region" description="Helical" evidence="1">
    <location>
        <begin position="49"/>
        <end position="68"/>
    </location>
</feature>
<dbReference type="Pfam" id="PF16316">
    <property type="entry name" value="DUF4956"/>
    <property type="match status" value="1"/>
</dbReference>
<dbReference type="Proteomes" id="UP000315471">
    <property type="component" value="Unassembled WGS sequence"/>
</dbReference>
<dbReference type="AlphaFoldDB" id="A0A5C6DLE1"/>
<keyword evidence="1" id="KW-0812">Transmembrane</keyword>